<sequence length="75" mass="7980">MTSTSGGSRISGLSDFPVPPPNPDLTPAHMSLLSSYFDGATASTENLADVRPLNPKRTTFGLEEDETVDGHFTAR</sequence>
<name>D8QGK5_SCHCM</name>
<dbReference type="OrthoDB" id="3228777at2759"/>
<dbReference type="KEGG" id="scm:SCHCO_02516478"/>
<gene>
    <name evidence="2" type="ORF">SCHCODRAFT_86022</name>
</gene>
<proteinExistence type="predicted"/>
<dbReference type="HOGENOM" id="CLU_2672504_0_0_1"/>
<organism evidence="3">
    <name type="scientific">Schizophyllum commune (strain H4-8 / FGSC 9210)</name>
    <name type="common">Split gill fungus</name>
    <dbReference type="NCBI Taxonomy" id="578458"/>
    <lineage>
        <taxon>Eukaryota</taxon>
        <taxon>Fungi</taxon>
        <taxon>Dikarya</taxon>
        <taxon>Basidiomycota</taxon>
        <taxon>Agaricomycotina</taxon>
        <taxon>Agaricomycetes</taxon>
        <taxon>Agaricomycetidae</taxon>
        <taxon>Agaricales</taxon>
        <taxon>Schizophyllaceae</taxon>
        <taxon>Schizophyllum</taxon>
    </lineage>
</organism>
<protein>
    <submittedName>
        <fullName evidence="2">Expressed protein</fullName>
    </submittedName>
</protein>
<dbReference type="InParanoid" id="D8QGK5"/>
<evidence type="ECO:0000313" key="3">
    <source>
        <dbReference type="Proteomes" id="UP000007431"/>
    </source>
</evidence>
<dbReference type="AlphaFoldDB" id="D8QGK5"/>
<reference evidence="2 3" key="1">
    <citation type="journal article" date="2010" name="Nat. Biotechnol.">
        <title>Genome sequence of the model mushroom Schizophyllum commune.</title>
        <authorList>
            <person name="Ohm R.A."/>
            <person name="de Jong J.F."/>
            <person name="Lugones L.G."/>
            <person name="Aerts A."/>
            <person name="Kothe E."/>
            <person name="Stajich J.E."/>
            <person name="de Vries R.P."/>
            <person name="Record E."/>
            <person name="Levasseur A."/>
            <person name="Baker S.E."/>
            <person name="Bartholomew K.A."/>
            <person name="Coutinho P.M."/>
            <person name="Erdmann S."/>
            <person name="Fowler T.J."/>
            <person name="Gathman A.C."/>
            <person name="Lombard V."/>
            <person name="Henrissat B."/>
            <person name="Knabe N."/>
            <person name="Kuees U."/>
            <person name="Lilly W.W."/>
            <person name="Lindquist E."/>
            <person name="Lucas S."/>
            <person name="Magnuson J.K."/>
            <person name="Piumi F."/>
            <person name="Raudaskoski M."/>
            <person name="Salamov A."/>
            <person name="Schmutz J."/>
            <person name="Schwarze F.W.M.R."/>
            <person name="vanKuyk P.A."/>
            <person name="Horton J.S."/>
            <person name="Grigoriev I.V."/>
            <person name="Woesten H.A.B."/>
        </authorList>
    </citation>
    <scope>NUCLEOTIDE SEQUENCE [LARGE SCALE GENOMIC DNA]</scope>
    <source>
        <strain evidence="3">H4-8 / FGSC 9210</strain>
    </source>
</reference>
<dbReference type="VEuPathDB" id="FungiDB:SCHCODRAFT_02516478"/>
<evidence type="ECO:0000313" key="2">
    <source>
        <dbReference type="EMBL" id="EFI92786.1"/>
    </source>
</evidence>
<evidence type="ECO:0000256" key="1">
    <source>
        <dbReference type="SAM" id="MobiDB-lite"/>
    </source>
</evidence>
<keyword evidence="3" id="KW-1185">Reference proteome</keyword>
<dbReference type="GeneID" id="9597764"/>
<feature type="region of interest" description="Disordered" evidence="1">
    <location>
        <begin position="1"/>
        <end position="29"/>
    </location>
</feature>
<dbReference type="EMBL" id="GL377312">
    <property type="protein sequence ID" value="EFI92786.1"/>
    <property type="molecule type" value="Genomic_DNA"/>
</dbReference>
<dbReference type="Proteomes" id="UP000007431">
    <property type="component" value="Unassembled WGS sequence"/>
</dbReference>
<dbReference type="RefSeq" id="XP_003027689.1">
    <property type="nucleotide sequence ID" value="XM_003027643.1"/>
</dbReference>
<accession>D8QGK5</accession>